<evidence type="ECO:0000313" key="10">
    <source>
        <dbReference type="EMBL" id="CAG4973571.1"/>
    </source>
</evidence>
<dbReference type="PANTHER" id="PTHR43811">
    <property type="entry name" value="FKBP-TYPE PEPTIDYL-PROLYL CIS-TRANS ISOMERASE FKPA"/>
    <property type="match status" value="1"/>
</dbReference>
<proteinExistence type="inferred from homology"/>
<dbReference type="EMBL" id="OU015430">
    <property type="protein sequence ID" value="CAG4973571.1"/>
    <property type="molecule type" value="Genomic_DNA"/>
</dbReference>
<dbReference type="InterPro" id="IPR036944">
    <property type="entry name" value="PPIase_FKBP_N_sf"/>
</dbReference>
<comment type="catalytic activity">
    <reaction evidence="1 6 7">
        <text>[protein]-peptidylproline (omega=180) = [protein]-peptidylproline (omega=0)</text>
        <dbReference type="Rhea" id="RHEA:16237"/>
        <dbReference type="Rhea" id="RHEA-COMP:10747"/>
        <dbReference type="Rhea" id="RHEA-COMP:10748"/>
        <dbReference type="ChEBI" id="CHEBI:83833"/>
        <dbReference type="ChEBI" id="CHEBI:83834"/>
        <dbReference type="EC" id="5.2.1.8"/>
    </reaction>
</comment>
<comment type="similarity">
    <text evidence="2 7">Belongs to the FKBP-type PPIase family.</text>
</comment>
<evidence type="ECO:0000256" key="5">
    <source>
        <dbReference type="ARBA" id="ARBA00023235"/>
    </source>
</evidence>
<dbReference type="InterPro" id="IPR008104">
    <property type="entry name" value="INFPOTNTIATR"/>
</dbReference>
<evidence type="ECO:0000256" key="3">
    <source>
        <dbReference type="ARBA" id="ARBA00022729"/>
    </source>
</evidence>
<dbReference type="SUPFAM" id="SSF54534">
    <property type="entry name" value="FKBP-like"/>
    <property type="match status" value="1"/>
</dbReference>
<organism evidence="10 11">
    <name type="scientific">Novilysobacter luteus</name>
    <dbReference type="NCBI Taxonomy" id="2822368"/>
    <lineage>
        <taxon>Bacteria</taxon>
        <taxon>Pseudomonadati</taxon>
        <taxon>Pseudomonadota</taxon>
        <taxon>Gammaproteobacteria</taxon>
        <taxon>Lysobacterales</taxon>
        <taxon>Lysobacteraceae</taxon>
        <taxon>Novilysobacter</taxon>
    </lineage>
</organism>
<keyword evidence="4 6" id="KW-0697">Rotamase</keyword>
<evidence type="ECO:0000256" key="1">
    <source>
        <dbReference type="ARBA" id="ARBA00000971"/>
    </source>
</evidence>
<keyword evidence="11" id="KW-1185">Reference proteome</keyword>
<keyword evidence="3 8" id="KW-0732">Signal</keyword>
<dbReference type="Gene3D" id="3.10.50.40">
    <property type="match status" value="1"/>
</dbReference>
<dbReference type="Pfam" id="PF01346">
    <property type="entry name" value="FKBP_N"/>
    <property type="match status" value="1"/>
</dbReference>
<sequence length="261" mass="28150">MTQFPRATAVLALAVVMSLGLSACNQGDADKAAEPAGEEAAATDGAVKIDGLPTEKEQVSYMIGRDVARSLEEVKDELDTKVLLDALESGLAGKDSLMTEEQVNQVREAFAQRIQAERIAEMMAAAKKNKEAGDAFLAANKDKDGVETTESGLQYQVITQGDGPRPTADDMVRVHYKGTLLDGETFDSSYERNEPAVFALRQVVPGWQEGIALMPVGSKYRFWIPSELGYGEQGTPGGPIGPNQVLVFEVELQDIVKQPTE</sequence>
<evidence type="ECO:0000313" key="11">
    <source>
        <dbReference type="Proteomes" id="UP000680116"/>
    </source>
</evidence>
<evidence type="ECO:0000256" key="6">
    <source>
        <dbReference type="PROSITE-ProRule" id="PRU00277"/>
    </source>
</evidence>
<keyword evidence="5 6" id="KW-0413">Isomerase</keyword>
<dbReference type="PROSITE" id="PS50059">
    <property type="entry name" value="FKBP_PPIASE"/>
    <property type="match status" value="1"/>
</dbReference>
<dbReference type="PANTHER" id="PTHR43811:SF57">
    <property type="entry name" value="FKBP-TYPE PEPTIDYL-PROLYL CIS-TRANS ISOMERASE FKPA-RELATED"/>
    <property type="match status" value="1"/>
</dbReference>
<gene>
    <name evidence="10" type="ORF">LYB30171_01478</name>
</gene>
<reference evidence="10 11" key="1">
    <citation type="submission" date="2021-04" db="EMBL/GenBank/DDBJ databases">
        <authorList>
            <person name="Rodrigo-Torres L."/>
            <person name="Arahal R. D."/>
            <person name="Lucena T."/>
        </authorList>
    </citation>
    <scope>NUCLEOTIDE SEQUENCE [LARGE SCALE GENOMIC DNA]</scope>
    <source>
        <strain evidence="10 11">CECT 30171</strain>
    </source>
</reference>
<feature type="chain" id="PRO_5045782745" description="Peptidyl-prolyl cis-trans isomerase" evidence="8">
    <location>
        <begin position="24"/>
        <end position="261"/>
    </location>
</feature>
<evidence type="ECO:0000256" key="8">
    <source>
        <dbReference type="SAM" id="SignalP"/>
    </source>
</evidence>
<feature type="domain" description="PPIase FKBP-type" evidence="9">
    <location>
        <begin position="169"/>
        <end position="256"/>
    </location>
</feature>
<dbReference type="Gene3D" id="1.10.287.460">
    <property type="entry name" value="Peptidyl-prolyl cis-trans isomerase, FKBP-type, N-terminal domain"/>
    <property type="match status" value="1"/>
</dbReference>
<name>A0ABM8UFX0_9GAMM</name>
<dbReference type="InterPro" id="IPR001179">
    <property type="entry name" value="PPIase_FKBP_dom"/>
</dbReference>
<dbReference type="InterPro" id="IPR000774">
    <property type="entry name" value="PPIase_FKBP_N"/>
</dbReference>
<accession>A0ABM8UFX0</accession>
<evidence type="ECO:0000256" key="7">
    <source>
        <dbReference type="RuleBase" id="RU003915"/>
    </source>
</evidence>
<dbReference type="PROSITE" id="PS51257">
    <property type="entry name" value="PROKAR_LIPOPROTEIN"/>
    <property type="match status" value="1"/>
</dbReference>
<dbReference type="InterPro" id="IPR046357">
    <property type="entry name" value="PPIase_dom_sf"/>
</dbReference>
<evidence type="ECO:0000256" key="2">
    <source>
        <dbReference type="ARBA" id="ARBA00006577"/>
    </source>
</evidence>
<protein>
    <recommendedName>
        <fullName evidence="7">Peptidyl-prolyl cis-trans isomerase</fullName>
        <ecNumber evidence="7">5.2.1.8</ecNumber>
    </recommendedName>
</protein>
<dbReference type="Proteomes" id="UP000680116">
    <property type="component" value="Chromosome"/>
</dbReference>
<dbReference type="Pfam" id="PF00254">
    <property type="entry name" value="FKBP_C"/>
    <property type="match status" value="1"/>
</dbReference>
<evidence type="ECO:0000256" key="4">
    <source>
        <dbReference type="ARBA" id="ARBA00023110"/>
    </source>
</evidence>
<dbReference type="RefSeq" id="WP_215218089.1">
    <property type="nucleotide sequence ID" value="NZ_OU015430.1"/>
</dbReference>
<dbReference type="EC" id="5.2.1.8" evidence="7"/>
<dbReference type="PRINTS" id="PR01730">
    <property type="entry name" value="INFPOTNTIATR"/>
</dbReference>
<feature type="signal peptide" evidence="8">
    <location>
        <begin position="1"/>
        <end position="23"/>
    </location>
</feature>
<evidence type="ECO:0000259" key="9">
    <source>
        <dbReference type="PROSITE" id="PS50059"/>
    </source>
</evidence>